<dbReference type="Proteomes" id="UP001500711">
    <property type="component" value="Unassembled WGS sequence"/>
</dbReference>
<protein>
    <submittedName>
        <fullName evidence="1">Uncharacterized protein</fullName>
    </submittedName>
</protein>
<keyword evidence="2" id="KW-1185">Reference proteome</keyword>
<proteinExistence type="predicted"/>
<gene>
    <name evidence="1" type="ORF">GCM10022267_39560</name>
</gene>
<reference evidence="2" key="1">
    <citation type="journal article" date="2019" name="Int. J. Syst. Evol. Microbiol.">
        <title>The Global Catalogue of Microorganisms (GCM) 10K type strain sequencing project: providing services to taxonomists for standard genome sequencing and annotation.</title>
        <authorList>
            <consortium name="The Broad Institute Genomics Platform"/>
            <consortium name="The Broad Institute Genome Sequencing Center for Infectious Disease"/>
            <person name="Wu L."/>
            <person name="Ma J."/>
        </authorList>
    </citation>
    <scope>NUCLEOTIDE SEQUENCE [LARGE SCALE GENOMIC DNA]</scope>
    <source>
        <strain evidence="2">JCM 17494</strain>
    </source>
</reference>
<accession>A0ABP7B692</accession>
<dbReference type="EMBL" id="BAABBE010000010">
    <property type="protein sequence ID" value="GAA3649190.1"/>
    <property type="molecule type" value="Genomic_DNA"/>
</dbReference>
<name>A0ABP7B692_9PSEU</name>
<evidence type="ECO:0000313" key="1">
    <source>
        <dbReference type="EMBL" id="GAA3649190.1"/>
    </source>
</evidence>
<comment type="caution">
    <text evidence="1">The sequence shown here is derived from an EMBL/GenBank/DDBJ whole genome shotgun (WGS) entry which is preliminary data.</text>
</comment>
<organism evidence="1 2">
    <name type="scientific">Lentzea roselyniae</name>
    <dbReference type="NCBI Taxonomy" id="531940"/>
    <lineage>
        <taxon>Bacteria</taxon>
        <taxon>Bacillati</taxon>
        <taxon>Actinomycetota</taxon>
        <taxon>Actinomycetes</taxon>
        <taxon>Pseudonocardiales</taxon>
        <taxon>Pseudonocardiaceae</taxon>
        <taxon>Lentzea</taxon>
    </lineage>
</organism>
<evidence type="ECO:0000313" key="2">
    <source>
        <dbReference type="Proteomes" id="UP001500711"/>
    </source>
</evidence>
<sequence>MLCAVSDWGRFLECVPWFVEPGAEVVVGPSSVWTRGSLSGLPRLSALLAAARVTPVSVAGRRYELLVWGSAGWLCEPPPQTGSESPSVLRRPWSVFGGTVEQFGGPSTLWLNQNAVLTAGAAATSLVRVIGDYDWIWKDEGLLVPVEEMRDYVTVAIEANGNLTAAHRETGHLVLFAPDHSFDGVTPLPGCPEYSLYSFDGLPDLGSWVEACAGAWQGVLS</sequence>